<dbReference type="InterPro" id="IPR028994">
    <property type="entry name" value="Integrin_alpha_N"/>
</dbReference>
<dbReference type="GO" id="GO:0009253">
    <property type="term" value="P:peptidoglycan catabolic process"/>
    <property type="evidence" value="ECO:0007669"/>
    <property type="project" value="InterPro"/>
</dbReference>
<dbReference type="Gene3D" id="2.130.10.130">
    <property type="entry name" value="Integrin alpha, N-terminal"/>
    <property type="match status" value="1"/>
</dbReference>
<dbReference type="EMBL" id="VUJV01000001">
    <property type="protein sequence ID" value="KAA1422025.1"/>
    <property type="molecule type" value="Genomic_DNA"/>
</dbReference>
<dbReference type="InterPro" id="IPR036505">
    <property type="entry name" value="Amidase/PGRP_sf"/>
</dbReference>
<dbReference type="SUPFAM" id="SSF55846">
    <property type="entry name" value="N-acetylmuramoyl-L-alanine amidase-like"/>
    <property type="match status" value="1"/>
</dbReference>
<evidence type="ECO:0000256" key="1">
    <source>
        <dbReference type="ARBA" id="ARBA00022729"/>
    </source>
</evidence>
<dbReference type="SUPFAM" id="SSF69318">
    <property type="entry name" value="Integrin alpha N-terminal domain"/>
    <property type="match status" value="2"/>
</dbReference>
<evidence type="ECO:0000313" key="3">
    <source>
        <dbReference type="Proteomes" id="UP000325003"/>
    </source>
</evidence>
<name>A0A5B1LMM6_9ACTN</name>
<comment type="caution">
    <text evidence="2">The sequence shown here is derived from an EMBL/GenBank/DDBJ whole genome shotgun (WGS) entry which is preliminary data.</text>
</comment>
<dbReference type="InterPro" id="IPR013517">
    <property type="entry name" value="FG-GAP"/>
</dbReference>
<organism evidence="2 3">
    <name type="scientific">Nocardioides humilatus</name>
    <dbReference type="NCBI Taxonomy" id="2607660"/>
    <lineage>
        <taxon>Bacteria</taxon>
        <taxon>Bacillati</taxon>
        <taxon>Actinomycetota</taxon>
        <taxon>Actinomycetes</taxon>
        <taxon>Propionibacteriales</taxon>
        <taxon>Nocardioidaceae</taxon>
        <taxon>Nocardioides</taxon>
    </lineage>
</organism>
<dbReference type="PANTHER" id="PTHR44103">
    <property type="entry name" value="PROPROTEIN CONVERTASE P"/>
    <property type="match status" value="1"/>
</dbReference>
<accession>A0A5B1LMM6</accession>
<dbReference type="Gene3D" id="3.40.80.10">
    <property type="entry name" value="Peptidoglycan recognition protein-like"/>
    <property type="match status" value="1"/>
</dbReference>
<proteinExistence type="predicted"/>
<sequence length="307" mass="32372">MDASSTKQYVTSRNFQAINGHRDADSTACPGQYLYNRIPRIRELAAATQQGWGGRQLESSLIGSSRPDLVLRRATDGVVFIRQVVPDDGAYRLGKKVATNLTLPDASLILKAGDWDSDGYGDLIVKQDGVLSLYRGLGKAKFAEPTQLGTGFGSVSKLAAVGDFTGDGQPDLMGQPARGSMQIYPGAGAAGLKKSYTAYSPITGRKQIPIGLWDADGAPDSLVRTRTALTLYYGNGPGGFTSQKALSIPVSGYDWLLGVSDVDLTGHSDLIARTSSSGQLWVIPGTASGFQTPVAISGTTTEYDLAG</sequence>
<reference evidence="2 3" key="1">
    <citation type="submission" date="2019-09" db="EMBL/GenBank/DDBJ databases">
        <title>Nocardioides panacisoli sp. nov., isolated from the soil of a ginseng field.</title>
        <authorList>
            <person name="Cho C."/>
        </authorList>
    </citation>
    <scope>NUCLEOTIDE SEQUENCE [LARGE SCALE GENOMIC DNA]</scope>
    <source>
        <strain evidence="2 3">BN130099</strain>
    </source>
</reference>
<gene>
    <name evidence="2" type="ORF">F0U44_01685</name>
</gene>
<dbReference type="AlphaFoldDB" id="A0A5B1LMM6"/>
<dbReference type="GO" id="GO:0008745">
    <property type="term" value="F:N-acetylmuramoyl-L-alanine amidase activity"/>
    <property type="evidence" value="ECO:0007669"/>
    <property type="project" value="InterPro"/>
</dbReference>
<protein>
    <submittedName>
        <fullName evidence="2">VCBS repeat-containing protein</fullName>
    </submittedName>
</protein>
<evidence type="ECO:0000313" key="2">
    <source>
        <dbReference type="EMBL" id="KAA1422025.1"/>
    </source>
</evidence>
<keyword evidence="1" id="KW-0732">Signal</keyword>
<reference evidence="2 3" key="2">
    <citation type="submission" date="2019-09" db="EMBL/GenBank/DDBJ databases">
        <authorList>
            <person name="Jin C."/>
        </authorList>
    </citation>
    <scope>NUCLEOTIDE SEQUENCE [LARGE SCALE GENOMIC DNA]</scope>
    <source>
        <strain evidence="2 3">BN130099</strain>
    </source>
</reference>
<dbReference type="Proteomes" id="UP000325003">
    <property type="component" value="Unassembled WGS sequence"/>
</dbReference>
<dbReference type="Pfam" id="PF13517">
    <property type="entry name" value="FG-GAP_3"/>
    <property type="match status" value="1"/>
</dbReference>
<dbReference type="PANTHER" id="PTHR44103:SF1">
    <property type="entry name" value="PROPROTEIN CONVERTASE P"/>
    <property type="match status" value="1"/>
</dbReference>
<keyword evidence="3" id="KW-1185">Reference proteome</keyword>